<evidence type="ECO:0000313" key="2">
    <source>
        <dbReference type="EMBL" id="QQD17083.1"/>
    </source>
</evidence>
<reference evidence="2 3" key="1">
    <citation type="submission" date="2020-12" db="EMBL/GenBank/DDBJ databases">
        <authorList>
            <person name="Shan Y."/>
        </authorList>
    </citation>
    <scope>NUCLEOTIDE SEQUENCE [LARGE SCALE GENOMIC DNA]</scope>
    <source>
        <strain evidence="3">csc3.9</strain>
    </source>
</reference>
<keyword evidence="1" id="KW-0472">Membrane</keyword>
<accession>A0A7T4QYD0</accession>
<sequence length="413" mass="46802">MSEIFSWIADYAIYLSIPIVSAVVGFGTNWLAVKMMMYPVEFSGLGVLGWQGVVPASATKMSRILVEQSLGKVISQQELVDRVDARELAETMHHRMDTLVQKTVDEVVESAQLWGRFSLSRFMWLSAPEKLKQDIYAKVRAQLPEIMDSISEDFRRDFEVLGNINESVIERLQTKKRLLIDIFLGAAGREFTFLARSGFYFGFPLGIPVMFAWHFYPVWWLLPAFGLLVGYLTNELAIYMVQKPLKPKRVLGMTLQGLFVKRQKEISVYLGQVFAKELLNAELLSKDLLREPGSVDKIQELVYRSISEAYAKFPNLVRPLVVASIGPEEYAKSKEVVAGIVMEELRNPDPRYYQCIDESLDIANTLGERLGKMPPDEFFGLLHPVIAEDQWKLVAVGAALGLVAGYLQWLFLS</sequence>
<feature type="transmembrane region" description="Helical" evidence="1">
    <location>
        <begin position="12"/>
        <end position="33"/>
    </location>
</feature>
<dbReference type="PANTHER" id="PTHR35791">
    <property type="entry name" value="UPF0754 MEMBRANE PROTEIN YHEB"/>
    <property type="match status" value="1"/>
</dbReference>
<dbReference type="RefSeq" id="WP_198568585.1">
    <property type="nucleotide sequence ID" value="NZ_CP066167.1"/>
</dbReference>
<keyword evidence="1" id="KW-0812">Transmembrane</keyword>
<evidence type="ECO:0000256" key="1">
    <source>
        <dbReference type="SAM" id="Phobius"/>
    </source>
</evidence>
<evidence type="ECO:0008006" key="4">
    <source>
        <dbReference type="Google" id="ProtNLM"/>
    </source>
</evidence>
<feature type="transmembrane region" description="Helical" evidence="1">
    <location>
        <begin position="222"/>
        <end position="241"/>
    </location>
</feature>
<protein>
    <recommendedName>
        <fullName evidence="4">DUF445 domain-containing protein</fullName>
    </recommendedName>
</protein>
<keyword evidence="3" id="KW-1185">Reference proteome</keyword>
<name>A0A7T4QYD0_9GAMM</name>
<dbReference type="PANTHER" id="PTHR35791:SF1">
    <property type="entry name" value="UPF0754 MEMBRANE PROTEIN YHEB"/>
    <property type="match status" value="1"/>
</dbReference>
<dbReference type="KEGG" id="snan:I6N98_11970"/>
<dbReference type="AlphaFoldDB" id="A0A7T4QYD0"/>
<proteinExistence type="predicted"/>
<dbReference type="EMBL" id="CP066167">
    <property type="protein sequence ID" value="QQD17083.1"/>
    <property type="molecule type" value="Genomic_DNA"/>
</dbReference>
<gene>
    <name evidence="2" type="ORF">I6N98_11970</name>
</gene>
<feature type="transmembrane region" description="Helical" evidence="1">
    <location>
        <begin position="393"/>
        <end position="412"/>
    </location>
</feature>
<dbReference type="Proteomes" id="UP000596063">
    <property type="component" value="Chromosome"/>
</dbReference>
<evidence type="ECO:0000313" key="3">
    <source>
        <dbReference type="Proteomes" id="UP000596063"/>
    </source>
</evidence>
<keyword evidence="1" id="KW-1133">Transmembrane helix</keyword>
<feature type="transmembrane region" description="Helical" evidence="1">
    <location>
        <begin position="198"/>
        <end position="216"/>
    </location>
</feature>
<organism evidence="2 3">
    <name type="scientific">Spongiibacter nanhainus</name>
    <dbReference type="NCBI Taxonomy" id="2794344"/>
    <lineage>
        <taxon>Bacteria</taxon>
        <taxon>Pseudomonadati</taxon>
        <taxon>Pseudomonadota</taxon>
        <taxon>Gammaproteobacteria</taxon>
        <taxon>Cellvibrionales</taxon>
        <taxon>Spongiibacteraceae</taxon>
        <taxon>Spongiibacter</taxon>
    </lineage>
</organism>